<dbReference type="EC" id="3.2.1.55" evidence="3"/>
<dbReference type="InterPro" id="IPR017853">
    <property type="entry name" value="GH"/>
</dbReference>
<accession>A0A8J8SAE0</accession>
<organism evidence="8 9">
    <name type="scientific">Vallitalea guaymasensis</name>
    <dbReference type="NCBI Taxonomy" id="1185412"/>
    <lineage>
        <taxon>Bacteria</taxon>
        <taxon>Bacillati</taxon>
        <taxon>Bacillota</taxon>
        <taxon>Clostridia</taxon>
        <taxon>Lachnospirales</taxon>
        <taxon>Vallitaleaceae</taxon>
        <taxon>Vallitalea</taxon>
    </lineage>
</organism>
<name>A0A8J8SAE0_9FIRM</name>
<dbReference type="Proteomes" id="UP000677305">
    <property type="component" value="Chromosome"/>
</dbReference>
<dbReference type="AlphaFoldDB" id="A0A8J8SAE0"/>
<evidence type="ECO:0000256" key="4">
    <source>
        <dbReference type="ARBA" id="ARBA00022729"/>
    </source>
</evidence>
<dbReference type="Gene3D" id="3.20.20.80">
    <property type="entry name" value="Glycosidases"/>
    <property type="match status" value="1"/>
</dbReference>
<keyword evidence="4" id="KW-0732">Signal</keyword>
<evidence type="ECO:0000256" key="5">
    <source>
        <dbReference type="ARBA" id="ARBA00022801"/>
    </source>
</evidence>
<protein>
    <recommendedName>
        <fullName evidence="3">non-reducing end alpha-L-arabinofuranosidase</fullName>
        <ecNumber evidence="3">3.2.1.55</ecNumber>
    </recommendedName>
</protein>
<dbReference type="SUPFAM" id="SSF51445">
    <property type="entry name" value="(Trans)glycosidases"/>
    <property type="match status" value="1"/>
</dbReference>
<feature type="domain" description="Alpha-L-arabinofuranosidase C-terminal" evidence="7">
    <location>
        <begin position="469"/>
        <end position="656"/>
    </location>
</feature>
<sequence length="664" mass="75555">MVDFNLKIDANNTVRKVSDTLFGLFLEDINYACDGGLNANMVNNHSFDAVYMENEGVSSVRMAIGLVRKVNAKVDRLRYWKCIGGSLESLHENPVSNDSWSARIRSQGKCRLENKGYNGSRIHANSNAMSIVDRKEYEFTCWIRKKDFNGNVKVFLEDERGQVITQIKTIKITEQWVFVKEILKGTKTEYGKLVIALDGEGVLDIDCISLMDCDIWGKENPKWSQGKLRKDLVEVLRDLNPKFLRFPGGCIVEGAELGNEYQWKHSVGPILDRKPNYNLWAADTPDGGYSQSLQVGFYEYFLLCEDLNIEPLPVVWAGLNCQIRKRGKLELDAPDFYERVIQNALDLIDYATGDPTTNKWAKLRAEAGHPEPFQLNYIGLGNENLGEDYIHRFGMIKKEIDAKYPGITCIMSSGALPDGKAFELSWNKAKEKFPDIYIDEHFYKKPEWVESRYQRYDNYERGTAKVFLGEYAAKDLLKDGILSKKFIPNRYKTALAEAAFITGLERNSDVVAMSCYAPLFCLVEGNQWRHNLIDFNPAHTLKTANYFVQQMFATTVGNKVIGIDSDLPKGIYCSATKKANKVIIKLVNTNRNSVIAKIDLINVKATIAQITYLNANSLRSMNQLSFKGEPVYEIEPHCKDVNIKLDTFALSIEKWAFYVIEIEQ</sequence>
<dbReference type="PANTHER" id="PTHR31776">
    <property type="entry name" value="ALPHA-L-ARABINOFURANOSIDASE 1"/>
    <property type="match status" value="1"/>
</dbReference>
<gene>
    <name evidence="8" type="ORF">HYG85_00955</name>
</gene>
<evidence type="ECO:0000256" key="3">
    <source>
        <dbReference type="ARBA" id="ARBA00012670"/>
    </source>
</evidence>
<evidence type="ECO:0000259" key="7">
    <source>
        <dbReference type="SMART" id="SM00813"/>
    </source>
</evidence>
<dbReference type="KEGG" id="vgu:HYG85_00955"/>
<dbReference type="InterPro" id="IPR010720">
    <property type="entry name" value="Alpha-L-AF_C"/>
</dbReference>
<evidence type="ECO:0000256" key="2">
    <source>
        <dbReference type="ARBA" id="ARBA00007186"/>
    </source>
</evidence>
<dbReference type="Pfam" id="PF06964">
    <property type="entry name" value="Alpha-L-AF_C"/>
    <property type="match status" value="1"/>
</dbReference>
<evidence type="ECO:0000313" key="8">
    <source>
        <dbReference type="EMBL" id="QUH27562.1"/>
    </source>
</evidence>
<evidence type="ECO:0000256" key="6">
    <source>
        <dbReference type="ARBA" id="ARBA00023180"/>
    </source>
</evidence>
<dbReference type="RefSeq" id="WP_212691913.1">
    <property type="nucleotide sequence ID" value="NZ_CP058561.1"/>
</dbReference>
<evidence type="ECO:0000313" key="9">
    <source>
        <dbReference type="Proteomes" id="UP000677305"/>
    </source>
</evidence>
<evidence type="ECO:0000256" key="1">
    <source>
        <dbReference type="ARBA" id="ARBA00001462"/>
    </source>
</evidence>
<dbReference type="GO" id="GO:0046556">
    <property type="term" value="F:alpha-L-arabinofuranosidase activity"/>
    <property type="evidence" value="ECO:0007669"/>
    <property type="project" value="UniProtKB-EC"/>
</dbReference>
<dbReference type="PANTHER" id="PTHR31776:SF0">
    <property type="entry name" value="ALPHA-L-ARABINOFURANOSIDASE 1"/>
    <property type="match status" value="1"/>
</dbReference>
<dbReference type="Gene3D" id="2.60.120.260">
    <property type="entry name" value="Galactose-binding domain-like"/>
    <property type="match status" value="1"/>
</dbReference>
<keyword evidence="9" id="KW-1185">Reference proteome</keyword>
<dbReference type="InterPro" id="IPR051563">
    <property type="entry name" value="Glycosyl_Hydrolase_51"/>
</dbReference>
<dbReference type="GO" id="GO:0046373">
    <property type="term" value="P:L-arabinose metabolic process"/>
    <property type="evidence" value="ECO:0007669"/>
    <property type="project" value="InterPro"/>
</dbReference>
<comment type="similarity">
    <text evidence="2">Belongs to the glycosyl hydrolase 51 family.</text>
</comment>
<dbReference type="SMART" id="SM00813">
    <property type="entry name" value="Alpha-L-AF_C"/>
    <property type="match status" value="1"/>
</dbReference>
<comment type="catalytic activity">
    <reaction evidence="1">
        <text>Hydrolysis of terminal non-reducing alpha-L-arabinofuranoside residues in alpha-L-arabinosides.</text>
        <dbReference type="EC" id="3.2.1.55"/>
    </reaction>
</comment>
<keyword evidence="6" id="KW-0325">Glycoprotein</keyword>
<dbReference type="InterPro" id="IPR055235">
    <property type="entry name" value="ASD1_cat"/>
</dbReference>
<reference evidence="8 9" key="1">
    <citation type="submission" date="2020-07" db="EMBL/GenBank/DDBJ databases">
        <title>Vallitalea guaymasensis genome.</title>
        <authorList>
            <person name="Postec A."/>
        </authorList>
    </citation>
    <scope>NUCLEOTIDE SEQUENCE [LARGE SCALE GENOMIC DNA]</scope>
    <source>
        <strain evidence="8 9">Ra1766G1</strain>
    </source>
</reference>
<dbReference type="EMBL" id="CP058561">
    <property type="protein sequence ID" value="QUH27562.1"/>
    <property type="molecule type" value="Genomic_DNA"/>
</dbReference>
<keyword evidence="5" id="KW-0378">Hydrolase</keyword>
<proteinExistence type="inferred from homology"/>
<dbReference type="Pfam" id="PF22848">
    <property type="entry name" value="ASD1_dom"/>
    <property type="match status" value="1"/>
</dbReference>